<reference evidence="1" key="1">
    <citation type="submission" date="2020-05" db="EMBL/GenBank/DDBJ databases">
        <title>Nod-independent and nitrogen-fixing Bradyrhizobium aeschynomene sp. nov. isolated from nodules of Aeschynomene indica.</title>
        <authorList>
            <person name="Zhang Z."/>
        </authorList>
    </citation>
    <scope>NUCLEOTIDE SEQUENCE</scope>
    <source>
        <strain evidence="1">83012</strain>
    </source>
</reference>
<protein>
    <submittedName>
        <fullName evidence="1">Uncharacterized protein</fullName>
    </submittedName>
</protein>
<dbReference type="EMBL" id="JABFDN010000029">
    <property type="protein sequence ID" value="NPU69988.1"/>
    <property type="molecule type" value="Genomic_DNA"/>
</dbReference>
<comment type="caution">
    <text evidence="1">The sequence shown here is derived from an EMBL/GenBank/DDBJ whole genome shotgun (WGS) entry which is preliminary data.</text>
</comment>
<evidence type="ECO:0000313" key="2">
    <source>
        <dbReference type="Proteomes" id="UP000886476"/>
    </source>
</evidence>
<dbReference type="Proteomes" id="UP000886476">
    <property type="component" value="Unassembled WGS sequence"/>
</dbReference>
<gene>
    <name evidence="1" type="ORF">HL667_33705</name>
</gene>
<organism evidence="1 2">
    <name type="scientific">Bradyrhizobium aeschynomenes</name>
    <dbReference type="NCBI Taxonomy" id="2734909"/>
    <lineage>
        <taxon>Bacteria</taxon>
        <taxon>Pseudomonadati</taxon>
        <taxon>Pseudomonadota</taxon>
        <taxon>Alphaproteobacteria</taxon>
        <taxon>Hyphomicrobiales</taxon>
        <taxon>Nitrobacteraceae</taxon>
        <taxon>Bradyrhizobium</taxon>
    </lineage>
</organism>
<accession>A0ABX2CPU2</accession>
<dbReference type="RefSeq" id="WP_172115527.1">
    <property type="nucleotide sequence ID" value="NZ_JABFDN010000029.1"/>
</dbReference>
<evidence type="ECO:0000313" key="1">
    <source>
        <dbReference type="EMBL" id="NPU69988.1"/>
    </source>
</evidence>
<proteinExistence type="predicted"/>
<keyword evidence="2" id="KW-1185">Reference proteome</keyword>
<name>A0ABX2CPU2_9BRAD</name>
<sequence length="60" mass="7111">MDPDLYAHLKQFIAIAEACHRKINPSYSWHVLDWMSYKSRCRWPIARKCDQIINLDCTGT</sequence>